<evidence type="ECO:0000256" key="1">
    <source>
        <dbReference type="ARBA" id="ARBA00007689"/>
    </source>
</evidence>
<dbReference type="EMBL" id="JAHXZN010000001">
    <property type="protein sequence ID" value="MBW6530170.1"/>
    <property type="molecule type" value="Genomic_DNA"/>
</dbReference>
<evidence type="ECO:0000313" key="4">
    <source>
        <dbReference type="Proteomes" id="UP000759103"/>
    </source>
</evidence>
<protein>
    <recommendedName>
        <fullName evidence="2">YCII-related domain-containing protein</fullName>
    </recommendedName>
</protein>
<reference evidence="3 4" key="1">
    <citation type="submission" date="2021-07" db="EMBL/GenBank/DDBJ databases">
        <title>Sphingomonas sp.</title>
        <authorList>
            <person name="Feng G."/>
            <person name="Li J."/>
            <person name="Pan M."/>
        </authorList>
    </citation>
    <scope>NUCLEOTIDE SEQUENCE [LARGE SCALE GENOMIC DNA]</scope>
    <source>
        <strain evidence="3 4">RRHST34</strain>
    </source>
</reference>
<dbReference type="Gene3D" id="3.30.70.1060">
    <property type="entry name" value="Dimeric alpha+beta barrel"/>
    <property type="match status" value="1"/>
</dbReference>
<feature type="domain" description="YCII-related" evidence="2">
    <location>
        <begin position="1"/>
        <end position="80"/>
    </location>
</feature>
<dbReference type="SUPFAM" id="SSF54909">
    <property type="entry name" value="Dimeric alpha+beta barrel"/>
    <property type="match status" value="1"/>
</dbReference>
<organism evidence="3 4">
    <name type="scientific">Sphingomonas citri</name>
    <dbReference type="NCBI Taxonomy" id="2862499"/>
    <lineage>
        <taxon>Bacteria</taxon>
        <taxon>Pseudomonadati</taxon>
        <taxon>Pseudomonadota</taxon>
        <taxon>Alphaproteobacteria</taxon>
        <taxon>Sphingomonadales</taxon>
        <taxon>Sphingomonadaceae</taxon>
        <taxon>Sphingomonas</taxon>
    </lineage>
</organism>
<keyword evidence="4" id="KW-1185">Reference proteome</keyword>
<gene>
    <name evidence="3" type="ORF">KZ820_05425</name>
</gene>
<comment type="caution">
    <text evidence="3">The sequence shown here is derived from an EMBL/GenBank/DDBJ whole genome shotgun (WGS) entry which is preliminary data.</text>
</comment>
<sequence>MSLILLSYVCPLDEIDSLMAAHVAWLDAGFAEGAFLVAGRREPRTGGVIVVRGDRAAAEAIAATDPFVTAGAATAEVVPFHASFAADPVRAWLA</sequence>
<dbReference type="InterPro" id="IPR005545">
    <property type="entry name" value="YCII"/>
</dbReference>
<dbReference type="InterPro" id="IPR011008">
    <property type="entry name" value="Dimeric_a/b-barrel"/>
</dbReference>
<dbReference type="Pfam" id="PF03795">
    <property type="entry name" value="YCII"/>
    <property type="match status" value="1"/>
</dbReference>
<dbReference type="PANTHER" id="PTHR37828:SF1">
    <property type="entry name" value="YCII-RELATED DOMAIN-CONTAINING PROTEIN"/>
    <property type="match status" value="1"/>
</dbReference>
<name>A0ABS7BKR4_9SPHN</name>
<dbReference type="PANTHER" id="PTHR37828">
    <property type="entry name" value="GSR2449 PROTEIN"/>
    <property type="match status" value="1"/>
</dbReference>
<accession>A0ABS7BKR4</accession>
<evidence type="ECO:0000259" key="2">
    <source>
        <dbReference type="Pfam" id="PF03795"/>
    </source>
</evidence>
<evidence type="ECO:0000313" key="3">
    <source>
        <dbReference type="EMBL" id="MBW6530170.1"/>
    </source>
</evidence>
<dbReference type="Proteomes" id="UP000759103">
    <property type="component" value="Unassembled WGS sequence"/>
</dbReference>
<comment type="similarity">
    <text evidence="1">Belongs to the YciI family.</text>
</comment>
<proteinExistence type="inferred from homology"/>